<dbReference type="RefSeq" id="WP_221409480.1">
    <property type="nucleotide sequence ID" value="NZ_QREG01000006.1"/>
</dbReference>
<proteinExistence type="predicted"/>
<feature type="transmembrane region" description="Helical" evidence="1">
    <location>
        <begin position="117"/>
        <end position="137"/>
    </location>
</feature>
<accession>A0A3D9L3Y8</accession>
<evidence type="ECO:0000313" key="3">
    <source>
        <dbReference type="Proteomes" id="UP000256779"/>
    </source>
</evidence>
<name>A0A3D9L3Y8_MARFU</name>
<dbReference type="EMBL" id="QREG01000006">
    <property type="protein sequence ID" value="REE00128.1"/>
    <property type="molecule type" value="Genomic_DNA"/>
</dbReference>
<keyword evidence="1" id="KW-0472">Membrane</keyword>
<reference evidence="2 3" key="1">
    <citation type="submission" date="2018-07" db="EMBL/GenBank/DDBJ databases">
        <title>Genomic Encyclopedia of Type Strains, Phase IV (KMG-IV): sequencing the most valuable type-strain genomes for metagenomic binning, comparative biology and taxonomic classification.</title>
        <authorList>
            <person name="Goeker M."/>
        </authorList>
    </citation>
    <scope>NUCLEOTIDE SEQUENCE [LARGE SCALE GENOMIC DNA]</scope>
    <source>
        <strain evidence="2 3">DSM 4134</strain>
    </source>
</reference>
<evidence type="ECO:0000256" key="1">
    <source>
        <dbReference type="SAM" id="Phobius"/>
    </source>
</evidence>
<dbReference type="Proteomes" id="UP000256779">
    <property type="component" value="Unassembled WGS sequence"/>
</dbReference>
<keyword evidence="1" id="KW-0812">Transmembrane</keyword>
<protein>
    <submittedName>
        <fullName evidence="2">Uncharacterized protein</fullName>
    </submittedName>
</protein>
<evidence type="ECO:0000313" key="2">
    <source>
        <dbReference type="EMBL" id="REE00128.1"/>
    </source>
</evidence>
<sequence length="154" mass="17062">MEIKALKNSSTLASNKKLQKTYSQFDQLLKELRTKELPEQVIEIINAGIDQVHQAMENEKVLQKQIKQTQTIILKLLEKELKLVTKNHYRNVWLAVGMAAFGIPMGVAFGLSFGNMAFIGTGMPIGLAIGIAIGTGMDKKAFDEGRQLDMDIIG</sequence>
<feature type="transmembrane region" description="Helical" evidence="1">
    <location>
        <begin position="92"/>
        <end position="111"/>
    </location>
</feature>
<keyword evidence="1" id="KW-1133">Transmembrane helix</keyword>
<keyword evidence="3" id="KW-1185">Reference proteome</keyword>
<comment type="caution">
    <text evidence="2">The sequence shown here is derived from an EMBL/GenBank/DDBJ whole genome shotgun (WGS) entry which is preliminary data.</text>
</comment>
<dbReference type="AlphaFoldDB" id="A0A3D9L3Y8"/>
<gene>
    <name evidence="2" type="ORF">C7460_10665</name>
</gene>
<organism evidence="2 3">
    <name type="scientific">Marinoscillum furvescens DSM 4134</name>
    <dbReference type="NCBI Taxonomy" id="1122208"/>
    <lineage>
        <taxon>Bacteria</taxon>
        <taxon>Pseudomonadati</taxon>
        <taxon>Bacteroidota</taxon>
        <taxon>Cytophagia</taxon>
        <taxon>Cytophagales</taxon>
        <taxon>Reichenbachiellaceae</taxon>
        <taxon>Marinoscillum</taxon>
    </lineage>
</organism>